<dbReference type="PROSITE" id="PS51450">
    <property type="entry name" value="LRR"/>
    <property type="match status" value="2"/>
</dbReference>
<keyword evidence="2" id="KW-0677">Repeat</keyword>
<dbReference type="PANTHER" id="PTHR24366">
    <property type="entry name" value="IG(IMMUNOGLOBULIN) AND LRR(LEUCINE RICH REPEAT) DOMAINS"/>
    <property type="match status" value="1"/>
</dbReference>
<sequence>MLFHYAILGIFACTAGLVLGSSDGSTATVYKCAPNQPSRCLINTVTLENPNTEFSLINAEEKKTLTLKAGRIEALLPKHCQHLSNFEKIIIGKVGLKELCFATSFVEVNAEHNRIKTLHVEDGSYRVETLRLSNNQLQSIDNICKFDALKVLHLEQNFLSTLDMACFAQMKQLKELHLAHNRLNLITSKITELELPALEFIGLQNNTLTALDLHLWSLPALLKLELSSNNLTNVRGLEQLDILSEISLARNRWQCAELDQMLETVEKNEVTVKDGDENCIGIRNSTICCTYEQQPTEQTLSDELKKFSKLEKQYDEAKVELGDRIKSEFDLFDRKIKELQETNVQQYEKPSEDKECTADEESTTGLPNPEEPDPEKKVLPKAPECSPVCICSKESMDKVQAMLKDMEDRITENNVKLQTLLENKSQFAYMSTLEKHEFRTAVKRGEYKLKELSSMLAMLRDHINQKQKRH</sequence>
<accession>A0A182RSM1</accession>
<evidence type="ECO:0000313" key="5">
    <source>
        <dbReference type="EnsemblMetazoa" id="AFUN009271-PA"/>
    </source>
</evidence>
<dbReference type="InterPro" id="IPR003591">
    <property type="entry name" value="Leu-rich_rpt_typical-subtyp"/>
</dbReference>
<evidence type="ECO:0000256" key="1">
    <source>
        <dbReference type="ARBA" id="ARBA00022614"/>
    </source>
</evidence>
<proteinExistence type="predicted"/>
<feature type="region of interest" description="Disordered" evidence="3">
    <location>
        <begin position="343"/>
        <end position="379"/>
    </location>
</feature>
<keyword evidence="4" id="KW-0732">Signal</keyword>
<protein>
    <recommendedName>
        <fullName evidence="6">Leucine-rich immune protein (Short)</fullName>
    </recommendedName>
</protein>
<dbReference type="SUPFAM" id="SSF52058">
    <property type="entry name" value="L domain-like"/>
    <property type="match status" value="1"/>
</dbReference>
<dbReference type="SMART" id="SM00369">
    <property type="entry name" value="LRR_TYP"/>
    <property type="match status" value="4"/>
</dbReference>
<dbReference type="AlphaFoldDB" id="A0A182RSM1"/>
<dbReference type="Pfam" id="PF13855">
    <property type="entry name" value="LRR_8"/>
    <property type="match status" value="1"/>
</dbReference>
<dbReference type="VEuPathDB" id="VectorBase:AFUN009271"/>
<evidence type="ECO:0008006" key="6">
    <source>
        <dbReference type="Google" id="ProtNLM"/>
    </source>
</evidence>
<evidence type="ECO:0000256" key="2">
    <source>
        <dbReference type="ARBA" id="ARBA00022737"/>
    </source>
</evidence>
<dbReference type="InterPro" id="IPR032675">
    <property type="entry name" value="LRR_dom_sf"/>
</dbReference>
<evidence type="ECO:0000256" key="3">
    <source>
        <dbReference type="SAM" id="MobiDB-lite"/>
    </source>
</evidence>
<name>A0A182RSM1_ANOFN</name>
<evidence type="ECO:0000256" key="4">
    <source>
        <dbReference type="SAM" id="SignalP"/>
    </source>
</evidence>
<feature type="chain" id="PRO_5008134918" description="Leucine-rich immune protein (Short)" evidence="4">
    <location>
        <begin position="21"/>
        <end position="470"/>
    </location>
</feature>
<dbReference type="PANTHER" id="PTHR24366:SF96">
    <property type="entry name" value="LEUCINE RICH REPEAT CONTAINING 53"/>
    <property type="match status" value="1"/>
</dbReference>
<dbReference type="EnsemblMetazoa" id="AFUN009271-RA">
    <property type="protein sequence ID" value="AFUN009271-PA"/>
    <property type="gene ID" value="AFUN009271"/>
</dbReference>
<reference evidence="5" key="1">
    <citation type="submission" date="2020-05" db="UniProtKB">
        <authorList>
            <consortium name="EnsemblMetazoa"/>
        </authorList>
    </citation>
    <scope>IDENTIFICATION</scope>
    <source>
        <strain evidence="5">FUMOZ</strain>
    </source>
</reference>
<organism evidence="5">
    <name type="scientific">Anopheles funestus</name>
    <name type="common">African malaria mosquito</name>
    <dbReference type="NCBI Taxonomy" id="62324"/>
    <lineage>
        <taxon>Eukaryota</taxon>
        <taxon>Metazoa</taxon>
        <taxon>Ecdysozoa</taxon>
        <taxon>Arthropoda</taxon>
        <taxon>Hexapoda</taxon>
        <taxon>Insecta</taxon>
        <taxon>Pterygota</taxon>
        <taxon>Neoptera</taxon>
        <taxon>Endopterygota</taxon>
        <taxon>Diptera</taxon>
        <taxon>Nematocera</taxon>
        <taxon>Culicoidea</taxon>
        <taxon>Culicidae</taxon>
        <taxon>Anophelinae</taxon>
        <taxon>Anopheles</taxon>
    </lineage>
</organism>
<keyword evidence="1" id="KW-0433">Leucine-rich repeat</keyword>
<dbReference type="InterPro" id="IPR001611">
    <property type="entry name" value="Leu-rich_rpt"/>
</dbReference>
<dbReference type="STRING" id="62324.A0A182RSM1"/>
<feature type="signal peptide" evidence="4">
    <location>
        <begin position="1"/>
        <end position="20"/>
    </location>
</feature>
<dbReference type="VEuPathDB" id="VectorBase:AFUN2_005200"/>
<dbReference type="Gene3D" id="3.80.10.10">
    <property type="entry name" value="Ribonuclease Inhibitor"/>
    <property type="match status" value="1"/>
</dbReference>